<dbReference type="EMBL" id="PITI01001946">
    <property type="protein sequence ID" value="TBT99528.1"/>
    <property type="molecule type" value="Genomic_DNA"/>
</dbReference>
<dbReference type="InterPro" id="IPR004299">
    <property type="entry name" value="MBOAT_fam"/>
</dbReference>
<evidence type="ECO:0000256" key="7">
    <source>
        <dbReference type="SAM" id="Phobius"/>
    </source>
</evidence>
<dbReference type="VEuPathDB" id="MicrosporidiaDB:CWI39_1138p0010"/>
<dbReference type="GO" id="GO:0030258">
    <property type="term" value="P:lipid modification"/>
    <property type="evidence" value="ECO:0007669"/>
    <property type="project" value="TreeGrafter"/>
</dbReference>
<feature type="transmembrane region" description="Helical" evidence="7">
    <location>
        <begin position="210"/>
        <end position="231"/>
    </location>
</feature>
<feature type="transmembrane region" description="Helical" evidence="7">
    <location>
        <begin position="134"/>
        <end position="153"/>
    </location>
</feature>
<feature type="non-terminal residue" evidence="8">
    <location>
        <position position="501"/>
    </location>
</feature>
<evidence type="ECO:0000256" key="3">
    <source>
        <dbReference type="ARBA" id="ARBA00022692"/>
    </source>
</evidence>
<keyword evidence="3 7" id="KW-0812">Transmembrane</keyword>
<evidence type="ECO:0000256" key="1">
    <source>
        <dbReference type="ARBA" id="ARBA00004141"/>
    </source>
</evidence>
<comment type="subcellular location">
    <subcellularLocation>
        <location evidence="1">Membrane</location>
        <topology evidence="1">Multi-pass membrane protein</topology>
    </subcellularLocation>
</comment>
<proteinExistence type="predicted"/>
<dbReference type="VEuPathDB" id="MicrosporidiaDB:CWI36_1946p0010"/>
<feature type="transmembrane region" description="Helical" evidence="7">
    <location>
        <begin position="168"/>
        <end position="189"/>
    </location>
</feature>
<keyword evidence="5 7" id="KW-0472">Membrane</keyword>
<gene>
    <name evidence="8" type="ORF">CWI36_1946p0010</name>
</gene>
<evidence type="ECO:0000256" key="4">
    <source>
        <dbReference type="ARBA" id="ARBA00022989"/>
    </source>
</evidence>
<keyword evidence="6 8" id="KW-0012">Acyltransferase</keyword>
<organism evidence="8 9">
    <name type="scientific">Hamiltosporidium magnivora</name>
    <dbReference type="NCBI Taxonomy" id="148818"/>
    <lineage>
        <taxon>Eukaryota</taxon>
        <taxon>Fungi</taxon>
        <taxon>Fungi incertae sedis</taxon>
        <taxon>Microsporidia</taxon>
        <taxon>Dubosqiidae</taxon>
        <taxon>Hamiltosporidium</taxon>
    </lineage>
</organism>
<dbReference type="PANTHER" id="PTHR13906">
    <property type="entry name" value="PORCUPINE"/>
    <property type="match status" value="1"/>
</dbReference>
<keyword evidence="4 7" id="KW-1133">Transmembrane helix</keyword>
<feature type="transmembrane region" description="Helical" evidence="7">
    <location>
        <begin position="35"/>
        <end position="68"/>
    </location>
</feature>
<dbReference type="InterPro" id="IPR049941">
    <property type="entry name" value="LPLAT_7/PORCN-like"/>
</dbReference>
<accession>A0A4Q9KX88</accession>
<evidence type="ECO:0000313" key="9">
    <source>
        <dbReference type="Proteomes" id="UP000291404"/>
    </source>
</evidence>
<feature type="transmembrane region" description="Helical" evidence="7">
    <location>
        <begin position="286"/>
        <end position="317"/>
    </location>
</feature>
<keyword evidence="9" id="KW-1185">Reference proteome</keyword>
<keyword evidence="2 8" id="KW-0808">Transferase</keyword>
<dbReference type="Proteomes" id="UP000291404">
    <property type="component" value="Unassembled WGS sequence"/>
</dbReference>
<feature type="transmembrane region" description="Helical" evidence="7">
    <location>
        <begin position="12"/>
        <end position="29"/>
    </location>
</feature>
<name>A0A4Q9KX88_9MICR</name>
<evidence type="ECO:0000256" key="2">
    <source>
        <dbReference type="ARBA" id="ARBA00022679"/>
    </source>
</evidence>
<dbReference type="GO" id="GO:0016746">
    <property type="term" value="F:acyltransferase activity"/>
    <property type="evidence" value="ECO:0007669"/>
    <property type="project" value="UniProtKB-KW"/>
</dbReference>
<dbReference type="VEuPathDB" id="MicrosporidiaDB:CWI39_0964p0010"/>
<reference evidence="8 9" key="1">
    <citation type="submission" date="2017-12" db="EMBL/GenBank/DDBJ databases">
        <authorList>
            <person name="Pombert J.-F."/>
            <person name="Haag K.L."/>
            <person name="Ebert D."/>
        </authorList>
    </citation>
    <scope>NUCLEOTIDE SEQUENCE [LARGE SCALE GENOMIC DNA]</scope>
    <source>
        <strain evidence="8">BE-OM-2</strain>
    </source>
</reference>
<protein>
    <submittedName>
        <fullName evidence="8">Putative membrane-bound O-acyltransferase</fullName>
    </submittedName>
</protein>
<evidence type="ECO:0000313" key="8">
    <source>
        <dbReference type="EMBL" id="TBT99528.1"/>
    </source>
</evidence>
<evidence type="ECO:0000256" key="6">
    <source>
        <dbReference type="ARBA" id="ARBA00023315"/>
    </source>
</evidence>
<comment type="caution">
    <text evidence="8">The sequence shown here is derived from an EMBL/GenBank/DDBJ whole genome shotgun (WGS) entry which is preliminary data.</text>
</comment>
<dbReference type="STRING" id="148818.A0A4Q9KX88"/>
<evidence type="ECO:0000256" key="5">
    <source>
        <dbReference type="ARBA" id="ARBA00023136"/>
    </source>
</evidence>
<feature type="transmembrane region" description="Helical" evidence="7">
    <location>
        <begin position="370"/>
        <end position="387"/>
    </location>
</feature>
<dbReference type="PANTHER" id="PTHR13906:SF4">
    <property type="entry name" value="LYSOPHOSPHOLIPID ACYLTRANSFERASE 6"/>
    <property type="match status" value="1"/>
</dbReference>
<dbReference type="AlphaFoldDB" id="A0A4Q9KX88"/>
<sequence length="501" mass="58860">MNKIVEMPEFRYILALFLTYIITFGLKLTKRTNLFPLFSLCCILIAFGIIDVIFFLVVVFSNLSVLYLFKRTERIRFIMTGSNILGLLLYQQLNNFIKGIYGERLGPNISGPLMMLVIKMYYLGKEYDFSTHTIYNLISYIFYLPSILVGPAPSFKGFIERPKQTKKYILFSLRVLMESFIFMGLHLLIRSKFSVEKMLEMQKSNFFKNFLFLYVFSFGFRCKYYFVWTFAHSVFSLDGYTNQKNIFPLSVEFSTNIKGVTDSWNICTNKWLKDCVFVPLKGYSIFMASLATFFVSAIWHGLNWCYFLMFLSFGLIIPFIRNNIRIYKKYLNDSICKFVCLFQMMAIVSYFSVPFITLDLDKTFSIWKNVNFYGHIFVLLSGFEISTRRAAILKVQNNKKIHLALIKGFLKVKYRLVEEVTKKSLEDAQLAKIYKEIEKRKLYSKLYNARKNELEVSVSDSSRWLKRGNIRPHNEAMFCYIQDRNVFWGADGVYQHCGKSG</sequence>
<dbReference type="GO" id="GO:0016020">
    <property type="term" value="C:membrane"/>
    <property type="evidence" value="ECO:0007669"/>
    <property type="project" value="UniProtKB-SubCell"/>
</dbReference>
<dbReference type="Pfam" id="PF03062">
    <property type="entry name" value="MBOAT"/>
    <property type="match status" value="1"/>
</dbReference>
<feature type="transmembrane region" description="Helical" evidence="7">
    <location>
        <begin position="338"/>
        <end position="358"/>
    </location>
</feature>